<dbReference type="PANTHER" id="PTHR24171">
    <property type="entry name" value="ANKYRIN REPEAT DOMAIN-CONTAINING PROTEIN 39-RELATED"/>
    <property type="match status" value="1"/>
</dbReference>
<dbReference type="InterPro" id="IPR002110">
    <property type="entry name" value="Ankyrin_rpt"/>
</dbReference>
<sequence>MKNPNACRLVVALMLAVASFPVWASGLGALDKKLYTAALNQDVAAVNTLLSQGAKPTPKDAGREMTPFQGAIYVKNAAIVQAMIKAGADVNDPDPFGNGGQTFLMFAIQWGDENLEVVKALIAAKADVNAVRKSTGQTPLSDAIQQNAPAVVAVLKAAGAKSRT</sequence>
<accession>A0A4R3YY76</accession>
<comment type="caution">
    <text evidence="5">The sequence shown here is derived from an EMBL/GenBank/DDBJ whole genome shotgun (WGS) entry which is preliminary data.</text>
</comment>
<dbReference type="SUPFAM" id="SSF48403">
    <property type="entry name" value="Ankyrin repeat"/>
    <property type="match status" value="1"/>
</dbReference>
<name>A0A4R3YY76_9GAMM</name>
<dbReference type="InterPro" id="IPR036770">
    <property type="entry name" value="Ankyrin_rpt-contain_sf"/>
</dbReference>
<keyword evidence="1" id="KW-0677">Repeat</keyword>
<dbReference type="Gene3D" id="1.25.40.20">
    <property type="entry name" value="Ankyrin repeat-containing domain"/>
    <property type="match status" value="1"/>
</dbReference>
<protein>
    <submittedName>
        <fullName evidence="5">Ankyrin repeat protein</fullName>
    </submittedName>
</protein>
<keyword evidence="6" id="KW-1185">Reference proteome</keyword>
<dbReference type="Pfam" id="PF12796">
    <property type="entry name" value="Ank_2"/>
    <property type="match status" value="1"/>
</dbReference>
<feature type="repeat" description="ANK" evidence="3">
    <location>
        <begin position="99"/>
        <end position="133"/>
    </location>
</feature>
<feature type="chain" id="PRO_5020892091" evidence="4">
    <location>
        <begin position="25"/>
        <end position="164"/>
    </location>
</feature>
<evidence type="ECO:0000256" key="3">
    <source>
        <dbReference type="PROSITE-ProRule" id="PRU00023"/>
    </source>
</evidence>
<evidence type="ECO:0000313" key="6">
    <source>
        <dbReference type="Proteomes" id="UP000295645"/>
    </source>
</evidence>
<dbReference type="Proteomes" id="UP000295645">
    <property type="component" value="Unassembled WGS sequence"/>
</dbReference>
<dbReference type="OrthoDB" id="5938327at2"/>
<dbReference type="AlphaFoldDB" id="A0A4R3YY76"/>
<dbReference type="EMBL" id="SMCS01000002">
    <property type="protein sequence ID" value="TCV96444.1"/>
    <property type="molecule type" value="Genomic_DNA"/>
</dbReference>
<evidence type="ECO:0000256" key="1">
    <source>
        <dbReference type="ARBA" id="ARBA00022737"/>
    </source>
</evidence>
<evidence type="ECO:0000313" key="5">
    <source>
        <dbReference type="EMBL" id="TCV96444.1"/>
    </source>
</evidence>
<reference evidence="5 6" key="1">
    <citation type="submission" date="2019-03" db="EMBL/GenBank/DDBJ databases">
        <title>Above-ground endophytic microbial communities from plants in different locations in the United States.</title>
        <authorList>
            <person name="Frank C."/>
        </authorList>
    </citation>
    <scope>NUCLEOTIDE SEQUENCE [LARGE SCALE GENOMIC DNA]</scope>
    <source>
        <strain evidence="5 6">LP_13_YM</strain>
    </source>
</reference>
<evidence type="ECO:0000256" key="4">
    <source>
        <dbReference type="SAM" id="SignalP"/>
    </source>
</evidence>
<dbReference type="SMART" id="SM00248">
    <property type="entry name" value="ANK"/>
    <property type="match status" value="3"/>
</dbReference>
<evidence type="ECO:0000256" key="2">
    <source>
        <dbReference type="ARBA" id="ARBA00023043"/>
    </source>
</evidence>
<organism evidence="5 6">
    <name type="scientific">Luteibacter rhizovicinus</name>
    <dbReference type="NCBI Taxonomy" id="242606"/>
    <lineage>
        <taxon>Bacteria</taxon>
        <taxon>Pseudomonadati</taxon>
        <taxon>Pseudomonadota</taxon>
        <taxon>Gammaproteobacteria</taxon>
        <taxon>Lysobacterales</taxon>
        <taxon>Rhodanobacteraceae</taxon>
        <taxon>Luteibacter</taxon>
    </lineage>
</organism>
<proteinExistence type="predicted"/>
<gene>
    <name evidence="5" type="ORF">EC912_102795</name>
</gene>
<dbReference type="PROSITE" id="PS50088">
    <property type="entry name" value="ANK_REPEAT"/>
    <property type="match status" value="1"/>
</dbReference>
<feature type="signal peptide" evidence="4">
    <location>
        <begin position="1"/>
        <end position="24"/>
    </location>
</feature>
<dbReference type="RefSeq" id="WP_132142656.1">
    <property type="nucleotide sequence ID" value="NZ_SMCS01000002.1"/>
</dbReference>
<keyword evidence="4" id="KW-0732">Signal</keyword>
<keyword evidence="2 3" id="KW-0040">ANK repeat</keyword>